<protein>
    <recommendedName>
        <fullName evidence="3 8">Corrinoid adenosyltransferase</fullName>
        <ecNumber evidence="3 8">2.5.1.17</ecNumber>
    </recommendedName>
    <alternativeName>
        <fullName evidence="8">Cob(II)alamin adenosyltransferase</fullName>
    </alternativeName>
    <alternativeName>
        <fullName evidence="8">Cob(II)yrinic acid a,c-diamide adenosyltransferase</fullName>
    </alternativeName>
</protein>
<proteinExistence type="inferred from homology"/>
<organism evidence="11 12">
    <name type="scientific">Pandoraea terrae</name>
    <dbReference type="NCBI Taxonomy" id="1537710"/>
    <lineage>
        <taxon>Bacteria</taxon>
        <taxon>Pseudomonadati</taxon>
        <taxon>Pseudomonadota</taxon>
        <taxon>Betaproteobacteria</taxon>
        <taxon>Burkholderiales</taxon>
        <taxon>Burkholderiaceae</taxon>
        <taxon>Pandoraea</taxon>
    </lineage>
</organism>
<keyword evidence="12" id="KW-1185">Reference proteome</keyword>
<dbReference type="GO" id="GO:0008817">
    <property type="term" value="F:corrinoid adenosyltransferase activity"/>
    <property type="evidence" value="ECO:0007669"/>
    <property type="project" value="UniProtKB-UniRule"/>
</dbReference>
<evidence type="ECO:0000256" key="7">
    <source>
        <dbReference type="ARBA" id="ARBA00048692"/>
    </source>
</evidence>
<dbReference type="SUPFAM" id="SSF52540">
    <property type="entry name" value="P-loop containing nucleoside triphosphate hydrolases"/>
    <property type="match status" value="1"/>
</dbReference>
<dbReference type="AlphaFoldDB" id="A0A5E4RIS2"/>
<dbReference type="Proteomes" id="UP000414233">
    <property type="component" value="Unassembled WGS sequence"/>
</dbReference>
<comment type="pathway">
    <text evidence="1 8">Cofactor biosynthesis; adenosylcobalamin biosynthesis; adenosylcobalamin from cob(II)yrinate a,c-diamide: step 2/7.</text>
</comment>
<dbReference type="NCBIfam" id="NF004637">
    <property type="entry name" value="PRK05986.1"/>
    <property type="match status" value="1"/>
</dbReference>
<reference evidence="11 12" key="1">
    <citation type="submission" date="2019-08" db="EMBL/GenBank/DDBJ databases">
        <authorList>
            <person name="Peeters C."/>
        </authorList>
    </citation>
    <scope>NUCLEOTIDE SEQUENCE [LARGE SCALE GENOMIC DNA]</scope>
    <source>
        <strain evidence="11 12">LMG 30175</strain>
    </source>
</reference>
<comment type="catalytic activity">
    <reaction evidence="6 8">
        <text>2 cob(II)yrinate a,c diamide + reduced [electron-transfer flavoprotein] + 2 ATP = 2 adenosylcob(III)yrinate a,c-diamide + 2 triphosphate + oxidized [electron-transfer flavoprotein] + 3 H(+)</text>
        <dbReference type="Rhea" id="RHEA:11528"/>
        <dbReference type="Rhea" id="RHEA-COMP:10685"/>
        <dbReference type="Rhea" id="RHEA-COMP:10686"/>
        <dbReference type="ChEBI" id="CHEBI:15378"/>
        <dbReference type="ChEBI" id="CHEBI:18036"/>
        <dbReference type="ChEBI" id="CHEBI:30616"/>
        <dbReference type="ChEBI" id="CHEBI:57692"/>
        <dbReference type="ChEBI" id="CHEBI:58307"/>
        <dbReference type="ChEBI" id="CHEBI:58503"/>
        <dbReference type="ChEBI" id="CHEBI:58537"/>
        <dbReference type="EC" id="2.5.1.17"/>
    </reaction>
</comment>
<sequence>MTTDTSDIPDGSEIPADDGRNERHRARMVRKKAVIDDKIAQATRDCGVIVVTTGNGKGKSSSGFGMAVRAMGHGMKVGIVQFIKGAIPTGEEKFLRRFPDECQFFVMGEGYTWNTQDRTRDIAKAEAAWAQARALLRDPEIGLVLLDELNIALKLGYLDCAAVIADLEARAPMQHVVITGRGAPQALIDAAHTVTDMTPVKHAFAQGIRAQAGVEM</sequence>
<dbReference type="Pfam" id="PF12557">
    <property type="entry name" value="Co_AT_N"/>
    <property type="match status" value="1"/>
</dbReference>
<evidence type="ECO:0000313" key="11">
    <source>
        <dbReference type="EMBL" id="VVD63186.1"/>
    </source>
</evidence>
<dbReference type="InterPro" id="IPR003724">
    <property type="entry name" value="CblAdoTrfase_CobA"/>
</dbReference>
<evidence type="ECO:0000256" key="3">
    <source>
        <dbReference type="ARBA" id="ARBA00012454"/>
    </source>
</evidence>
<name>A0A5E4RIS2_9BURK</name>
<dbReference type="GO" id="GO:0005737">
    <property type="term" value="C:cytoplasm"/>
    <property type="evidence" value="ECO:0007669"/>
    <property type="project" value="UniProtKB-SubCell"/>
</dbReference>
<keyword evidence="4 8" id="KW-0627">Porphyrin biosynthesis</keyword>
<dbReference type="CDD" id="cd00561">
    <property type="entry name" value="CobA_ACA"/>
    <property type="match status" value="1"/>
</dbReference>
<dbReference type="PANTHER" id="PTHR46638:SF1">
    <property type="entry name" value="CORRINOID ADENOSYLTRANSFERASE"/>
    <property type="match status" value="1"/>
</dbReference>
<dbReference type="GO" id="GO:0005524">
    <property type="term" value="F:ATP binding"/>
    <property type="evidence" value="ECO:0007669"/>
    <property type="project" value="UniProtKB-UniRule"/>
</dbReference>
<comment type="catalytic activity">
    <reaction evidence="7 8">
        <text>2 cob(II)alamin + reduced [electron-transfer flavoprotein] + 2 ATP = 2 adenosylcob(III)alamin + 2 triphosphate + oxidized [electron-transfer flavoprotein] + 3 H(+)</text>
        <dbReference type="Rhea" id="RHEA:28671"/>
        <dbReference type="Rhea" id="RHEA-COMP:10685"/>
        <dbReference type="Rhea" id="RHEA-COMP:10686"/>
        <dbReference type="ChEBI" id="CHEBI:15378"/>
        <dbReference type="ChEBI" id="CHEBI:16304"/>
        <dbReference type="ChEBI" id="CHEBI:18036"/>
        <dbReference type="ChEBI" id="CHEBI:18408"/>
        <dbReference type="ChEBI" id="CHEBI:30616"/>
        <dbReference type="ChEBI" id="CHEBI:57692"/>
        <dbReference type="ChEBI" id="CHEBI:58307"/>
        <dbReference type="EC" id="2.5.1.17"/>
    </reaction>
</comment>
<evidence type="ECO:0000256" key="4">
    <source>
        <dbReference type="ARBA" id="ARBA00023244"/>
    </source>
</evidence>
<keyword evidence="8" id="KW-0963">Cytoplasm</keyword>
<keyword evidence="8" id="KW-0169">Cobalamin biosynthesis</keyword>
<comment type="subcellular location">
    <subcellularLocation>
        <location evidence="8">Cytoplasm</location>
    </subcellularLocation>
</comment>
<accession>A0A5E4RIS2</accession>
<dbReference type="EC" id="2.5.1.17" evidence="3 8"/>
<gene>
    <name evidence="11" type="ORF">PTE30175_00205</name>
</gene>
<dbReference type="GO" id="GO:0006779">
    <property type="term" value="P:porphyrin-containing compound biosynthetic process"/>
    <property type="evidence" value="ECO:0007669"/>
    <property type="project" value="UniProtKB-UniRule"/>
</dbReference>
<dbReference type="PANTHER" id="PTHR46638">
    <property type="entry name" value="CORRINOID ADENOSYLTRANSFERASE"/>
    <property type="match status" value="1"/>
</dbReference>
<evidence type="ECO:0000259" key="10">
    <source>
        <dbReference type="Pfam" id="PF12557"/>
    </source>
</evidence>
<evidence type="ECO:0000256" key="9">
    <source>
        <dbReference type="SAM" id="MobiDB-lite"/>
    </source>
</evidence>
<keyword evidence="8 11" id="KW-0808">Transferase</keyword>
<dbReference type="Gene3D" id="3.40.50.300">
    <property type="entry name" value="P-loop containing nucleotide triphosphate hydrolases"/>
    <property type="match status" value="1"/>
</dbReference>
<evidence type="ECO:0000256" key="6">
    <source>
        <dbReference type="ARBA" id="ARBA00048555"/>
    </source>
</evidence>
<dbReference type="InterPro" id="IPR027417">
    <property type="entry name" value="P-loop_NTPase"/>
</dbReference>
<feature type="region of interest" description="Disordered" evidence="9">
    <location>
        <begin position="1"/>
        <end position="25"/>
    </location>
</feature>
<dbReference type="Pfam" id="PF02572">
    <property type="entry name" value="CobA_CobO_BtuR"/>
    <property type="match status" value="1"/>
</dbReference>
<evidence type="ECO:0000256" key="8">
    <source>
        <dbReference type="PIRNR" id="PIRNR015617"/>
    </source>
</evidence>
<dbReference type="InterPro" id="IPR025826">
    <property type="entry name" value="Co_AT_N_dom"/>
</dbReference>
<dbReference type="NCBIfam" id="TIGR00708">
    <property type="entry name" value="cobA"/>
    <property type="match status" value="1"/>
</dbReference>
<dbReference type="PIRSF" id="PIRSF015617">
    <property type="entry name" value="Adensltrnsf_CobA"/>
    <property type="match status" value="1"/>
</dbReference>
<keyword evidence="8" id="KW-0547">Nucleotide-binding</keyword>
<comment type="function">
    <text evidence="5 8">Required for both de novo synthesis of the corrin ring for the assimilation of exogenous corrinoids. Participates in the adenosylation of a variety of incomplete and complete corrinoids.</text>
</comment>
<dbReference type="EMBL" id="CABPRZ010000001">
    <property type="protein sequence ID" value="VVD63186.1"/>
    <property type="molecule type" value="Genomic_DNA"/>
</dbReference>
<keyword evidence="8" id="KW-0067">ATP-binding</keyword>
<evidence type="ECO:0000256" key="1">
    <source>
        <dbReference type="ARBA" id="ARBA00005121"/>
    </source>
</evidence>
<dbReference type="GO" id="GO:0009236">
    <property type="term" value="P:cobalamin biosynthetic process"/>
    <property type="evidence" value="ECO:0007669"/>
    <property type="project" value="UniProtKB-UniRule"/>
</dbReference>
<evidence type="ECO:0000313" key="12">
    <source>
        <dbReference type="Proteomes" id="UP000414233"/>
    </source>
</evidence>
<comment type="similarity">
    <text evidence="2 8">Belongs to the Cob(I)alamin adenosyltransferase family.</text>
</comment>
<feature type="domain" description="Cob(I)alamin adenosyltransferase N-terminal" evidence="10">
    <location>
        <begin position="18"/>
        <end position="39"/>
    </location>
</feature>
<dbReference type="UniPathway" id="UPA00148">
    <property type="reaction ID" value="UER00233"/>
</dbReference>
<evidence type="ECO:0000256" key="2">
    <source>
        <dbReference type="ARBA" id="ARBA00007487"/>
    </source>
</evidence>
<dbReference type="OrthoDB" id="9810309at2"/>
<dbReference type="RefSeq" id="WP_150695190.1">
    <property type="nucleotide sequence ID" value="NZ_CABPRZ010000001.1"/>
</dbReference>
<evidence type="ECO:0000256" key="5">
    <source>
        <dbReference type="ARBA" id="ARBA00024929"/>
    </source>
</evidence>